<feature type="domain" description="KIB1-4 beta-propeller" evidence="1">
    <location>
        <begin position="6"/>
        <end position="123"/>
    </location>
</feature>
<evidence type="ECO:0000259" key="1">
    <source>
        <dbReference type="Pfam" id="PF03478"/>
    </source>
</evidence>
<comment type="caution">
    <text evidence="2">The sequence shown here is derived from an EMBL/GenBank/DDBJ whole genome shotgun (WGS) entry which is preliminary data.</text>
</comment>
<evidence type="ECO:0000313" key="2">
    <source>
        <dbReference type="EMBL" id="OEL16613.1"/>
    </source>
</evidence>
<sequence length="125" mass="13851">MYSDVDGLFYLLGYGASMCSLDLNGSSPVACKILNSVPKSGTPTKYLVQTPAGDILQIWRLRDYVHSLTPADIPPHYMDDEGAQDPCLEQNTVDLQVFKVDLHGQRVELIKSLPDYALFLGFNGR</sequence>
<protein>
    <recommendedName>
        <fullName evidence="1">KIB1-4 beta-propeller domain-containing protein</fullName>
    </recommendedName>
</protein>
<dbReference type="AlphaFoldDB" id="A0A1E5UUR7"/>
<dbReference type="Proteomes" id="UP000095767">
    <property type="component" value="Unassembled WGS sequence"/>
</dbReference>
<gene>
    <name evidence="2" type="ORF">BAE44_0022368</name>
</gene>
<evidence type="ECO:0000313" key="3">
    <source>
        <dbReference type="Proteomes" id="UP000095767"/>
    </source>
</evidence>
<name>A0A1E5UUR7_9POAL</name>
<dbReference type="InterPro" id="IPR005174">
    <property type="entry name" value="KIB1-4_b-propeller"/>
</dbReference>
<dbReference type="OrthoDB" id="643749at2759"/>
<dbReference type="PANTHER" id="PTHR44586">
    <property type="entry name" value="F-BOX DOMAIN CONTAINING PROTEIN, EXPRESSED"/>
    <property type="match status" value="1"/>
</dbReference>
<dbReference type="PANTHER" id="PTHR44586:SF23">
    <property type="entry name" value="F-BOX DOMAIN-CONTAINING PROTEIN"/>
    <property type="match status" value="1"/>
</dbReference>
<dbReference type="EMBL" id="LWDX02062530">
    <property type="protein sequence ID" value="OEL16613.1"/>
    <property type="molecule type" value="Genomic_DNA"/>
</dbReference>
<reference evidence="2 3" key="1">
    <citation type="submission" date="2016-09" db="EMBL/GenBank/DDBJ databases">
        <title>The draft genome of Dichanthelium oligosanthes: A C3 panicoid grass species.</title>
        <authorList>
            <person name="Studer A.J."/>
            <person name="Schnable J.C."/>
            <person name="Brutnell T.P."/>
        </authorList>
    </citation>
    <scope>NUCLEOTIDE SEQUENCE [LARGE SCALE GENOMIC DNA]</scope>
    <source>
        <strain evidence="3">cv. Kellogg 1175</strain>
        <tissue evidence="2">Leaf</tissue>
    </source>
</reference>
<dbReference type="Pfam" id="PF03478">
    <property type="entry name" value="Beta-prop_KIB1-4"/>
    <property type="match status" value="1"/>
</dbReference>
<dbReference type="STRING" id="888268.A0A1E5UUR7"/>
<accession>A0A1E5UUR7</accession>
<proteinExistence type="predicted"/>
<keyword evidence="3" id="KW-1185">Reference proteome</keyword>
<organism evidence="2 3">
    <name type="scientific">Dichanthelium oligosanthes</name>
    <dbReference type="NCBI Taxonomy" id="888268"/>
    <lineage>
        <taxon>Eukaryota</taxon>
        <taxon>Viridiplantae</taxon>
        <taxon>Streptophyta</taxon>
        <taxon>Embryophyta</taxon>
        <taxon>Tracheophyta</taxon>
        <taxon>Spermatophyta</taxon>
        <taxon>Magnoliopsida</taxon>
        <taxon>Liliopsida</taxon>
        <taxon>Poales</taxon>
        <taxon>Poaceae</taxon>
        <taxon>PACMAD clade</taxon>
        <taxon>Panicoideae</taxon>
        <taxon>Panicodae</taxon>
        <taxon>Paniceae</taxon>
        <taxon>Dichantheliinae</taxon>
        <taxon>Dichanthelium</taxon>
    </lineage>
</organism>